<evidence type="ECO:0000259" key="3">
    <source>
        <dbReference type="Pfam" id="PF05065"/>
    </source>
</evidence>
<accession>A0A099I7X6</accession>
<dbReference type="NCBIfam" id="TIGR01554">
    <property type="entry name" value="major_cap_HK97"/>
    <property type="match status" value="1"/>
</dbReference>
<feature type="compositionally biased region" description="Basic and acidic residues" evidence="2">
    <location>
        <begin position="58"/>
        <end position="91"/>
    </location>
</feature>
<comment type="subcellular location">
    <subcellularLocation>
        <location evidence="1">Virion</location>
    </subcellularLocation>
</comment>
<evidence type="ECO:0000313" key="5">
    <source>
        <dbReference type="Proteomes" id="UP000030008"/>
    </source>
</evidence>
<dbReference type="Gene3D" id="3.30.2400.10">
    <property type="entry name" value="Major capsid protein gp5"/>
    <property type="match status" value="1"/>
</dbReference>
<evidence type="ECO:0000313" key="4">
    <source>
        <dbReference type="EMBL" id="KGJ54079.1"/>
    </source>
</evidence>
<proteinExistence type="predicted"/>
<protein>
    <submittedName>
        <fullName evidence="4">Capsid protein</fullName>
    </submittedName>
</protein>
<feature type="region of interest" description="Disordered" evidence="2">
    <location>
        <begin position="58"/>
        <end position="124"/>
    </location>
</feature>
<dbReference type="EMBL" id="JQIF01000023">
    <property type="protein sequence ID" value="KGJ54079.1"/>
    <property type="molecule type" value="Genomic_DNA"/>
</dbReference>
<dbReference type="Pfam" id="PF05065">
    <property type="entry name" value="Phage_capsid"/>
    <property type="match status" value="1"/>
</dbReference>
<dbReference type="SUPFAM" id="SSF56563">
    <property type="entry name" value="Major capsid protein gp5"/>
    <property type="match status" value="1"/>
</dbReference>
<dbReference type="AlphaFoldDB" id="A0A099I7X6"/>
<reference evidence="4 5" key="1">
    <citation type="submission" date="2014-08" db="EMBL/GenBank/DDBJ databases">
        <title>Clostridium innocuum, an unnegligible vancomycin-resistant pathogen causing extra-intestinal infections.</title>
        <authorList>
            <person name="Feng Y."/>
            <person name="Chiu C.-H."/>
        </authorList>
    </citation>
    <scope>NUCLEOTIDE SEQUENCE [LARGE SCALE GENOMIC DNA]</scope>
    <source>
        <strain evidence="4 5">AN88</strain>
    </source>
</reference>
<dbReference type="InterPro" id="IPR054612">
    <property type="entry name" value="Phage_capsid-like_C"/>
</dbReference>
<feature type="compositionally biased region" description="Basic and acidic residues" evidence="2">
    <location>
        <begin position="115"/>
        <end position="124"/>
    </location>
</feature>
<comment type="caution">
    <text evidence="4">The sequence shown here is derived from an EMBL/GenBank/DDBJ whole genome shotgun (WGS) entry which is preliminary data.</text>
</comment>
<evidence type="ECO:0000256" key="2">
    <source>
        <dbReference type="SAM" id="MobiDB-lite"/>
    </source>
</evidence>
<dbReference type="Proteomes" id="UP000030008">
    <property type="component" value="Unassembled WGS sequence"/>
</dbReference>
<feature type="domain" description="Phage capsid-like C-terminal" evidence="3">
    <location>
        <begin position="163"/>
        <end position="446"/>
    </location>
</feature>
<gene>
    <name evidence="4" type="ORF">CIAN88_05925</name>
</gene>
<dbReference type="InterPro" id="IPR024455">
    <property type="entry name" value="Phage_capsid"/>
</dbReference>
<sequence>MALKVLLMRNKVATKKKLLEELRSKDEGFQTREQELAASIEEMDESTPEADRKVVEDAVEDLTKEKDNHEAAKKKLEDEIEELENKIKEQESTPPEPQAGDDQGASQNSRSKRGKDRDMETRTEFFGRTMQERSAIFANEEVKDFMQQVRSCIKEKRAIGNAGLIIPQNFLPMIKEVTEANSKLLKYTNKSDITGTARITIMGSVPEAVWTEQCGKLNELELGFNDVEMDGFKVAGFFKVCNALLEDNDVNLAQELINALGIAIAKAKDKAIVYGTGVKMPMGIVTRLAQTVKPSDHNDTEREWKDLHESNIKTITGKTGKELFKEIVRCLKMIFTDYDSGNLVWMMNRQTKLDLVVEAMDTNMNATIVSGMNDTMPVVGGKVEELKFMADGDIAFGYMTNYKAVQRKGLQLGQSEHVRFLEDQTVFKGTERFDGKPVIAEAFGLININGKTPTTSIVFAPDKANEEDVQLASLKIGSNKLFPVFSAGTYEYMVNTSNASSKIEAVAKRAGAAITIKNKETSVNNGESASFTDGENTLSITVSFAGVEKEYIVTVNKSAAA</sequence>
<dbReference type="RefSeq" id="WP_044904620.1">
    <property type="nucleotide sequence ID" value="NZ_JQIF01000023.1"/>
</dbReference>
<name>A0A099I7X6_CLOIN</name>
<organism evidence="4 5">
    <name type="scientific">Clostridium innocuum</name>
    <dbReference type="NCBI Taxonomy" id="1522"/>
    <lineage>
        <taxon>Bacteria</taxon>
        <taxon>Bacillati</taxon>
        <taxon>Bacillota</taxon>
        <taxon>Clostridia</taxon>
        <taxon>Eubacteriales</taxon>
        <taxon>Clostridiaceae</taxon>
        <taxon>Clostridium</taxon>
    </lineage>
</organism>
<evidence type="ECO:0000256" key="1">
    <source>
        <dbReference type="ARBA" id="ARBA00004328"/>
    </source>
</evidence>